<dbReference type="InterPro" id="IPR001926">
    <property type="entry name" value="TrpB-like_PALP"/>
</dbReference>
<protein>
    <submittedName>
        <fullName evidence="7">Threonine ammonia-lyase</fullName>
    </submittedName>
    <submittedName>
        <fullName evidence="8">Threonine dehydratase</fullName>
        <ecNumber evidence="8">4.3.1.19</ecNumber>
    </submittedName>
</protein>
<dbReference type="GO" id="GO:0006565">
    <property type="term" value="P:L-serine catabolic process"/>
    <property type="evidence" value="ECO:0007669"/>
    <property type="project" value="TreeGrafter"/>
</dbReference>
<dbReference type="STRING" id="1280948.HY36_03170"/>
<dbReference type="EMBL" id="DMBR01000338">
    <property type="protein sequence ID" value="HAE95095.1"/>
    <property type="molecule type" value="Genomic_DNA"/>
</dbReference>
<dbReference type="EC" id="4.3.1.19" evidence="8"/>
<dbReference type="GO" id="GO:0009097">
    <property type="term" value="P:isoleucine biosynthetic process"/>
    <property type="evidence" value="ECO:0007669"/>
    <property type="project" value="TreeGrafter"/>
</dbReference>
<dbReference type="CDD" id="cd04886">
    <property type="entry name" value="ACT_ThrD-II-like"/>
    <property type="match status" value="1"/>
</dbReference>
<dbReference type="InterPro" id="IPR050147">
    <property type="entry name" value="Ser/Thr_Dehydratase"/>
</dbReference>
<evidence type="ECO:0000256" key="1">
    <source>
        <dbReference type="ARBA" id="ARBA00001933"/>
    </source>
</evidence>
<proteinExistence type="inferred from homology"/>
<evidence type="ECO:0000313" key="7">
    <source>
        <dbReference type="EMBL" id="HAE95095.1"/>
    </source>
</evidence>
<dbReference type="InterPro" id="IPR002912">
    <property type="entry name" value="ACT_dom"/>
</dbReference>
<evidence type="ECO:0000256" key="3">
    <source>
        <dbReference type="ARBA" id="ARBA00022898"/>
    </source>
</evidence>
<dbReference type="PANTHER" id="PTHR48078">
    <property type="entry name" value="THREONINE DEHYDRATASE, MITOCHONDRIAL-RELATED"/>
    <property type="match status" value="1"/>
</dbReference>
<reference evidence="8 9" key="1">
    <citation type="journal article" date="2014" name="Antonie Van Leeuwenhoek">
        <title>Hyphomonas beringensis sp. nov. and Hyphomonas chukchiensis sp. nov., isolated from surface seawater of the Bering Sea and Chukchi Sea.</title>
        <authorList>
            <person name="Li C."/>
            <person name="Lai Q."/>
            <person name="Li G."/>
            <person name="Dong C."/>
            <person name="Wang J."/>
            <person name="Liao Y."/>
            <person name="Shao Z."/>
        </authorList>
    </citation>
    <scope>NUCLEOTIDE SEQUENCE [LARGE SCALE GENOMIC DNA]</scope>
    <source>
        <strain evidence="8 9">22II1-22F38</strain>
    </source>
</reference>
<sequence length="408" mass="43625">MPDTHTSDLPVTLDDIKAAAEVLDGQIVHTPMNKSRTLSSITGAEVWVKFENQQFTAAFKERGALNRLSKLTDDQKKRGVIAASAGNHSQGVAYHARRLGIPATIVMAKTTPFSKVEHTRSHGARVLLEGLIFDEAKSYAMEVCERDNLTFLHPFDDPDIIAGQGTIALEMLEANPELDTLVVPIGGGGLISGIAIAAKTLKPEIKIIGVEAAMYPCMHAALRGETPKTGGATIAEGIAVKEAGELTRQICAELVDDIVLVEEEHLERAITLYAEVEKTIAEGAGAAGLAALLAHPSRFQGRNVGLVLCGGNIDTRLLSSVLTRALVRENRLTSIRIIGDDRPGLLALVSKIIGDQGANIMEVAHNRIALDVPAKGAEFDILIETRDAQHTQEVIDALAQAGYPPRSL</sequence>
<comment type="caution">
    <text evidence="8">The sequence shown here is derived from an EMBL/GenBank/DDBJ whole genome shotgun (WGS) entry which is preliminary data.</text>
</comment>
<dbReference type="Pfam" id="PF13291">
    <property type="entry name" value="ACT_4"/>
    <property type="match status" value="1"/>
</dbReference>
<dbReference type="GO" id="GO:0003941">
    <property type="term" value="F:L-serine ammonia-lyase activity"/>
    <property type="evidence" value="ECO:0007669"/>
    <property type="project" value="UniProtKB-EC"/>
</dbReference>
<dbReference type="PATRIC" id="fig|1280948.3.peg.629"/>
<dbReference type="GO" id="GO:0004794">
    <property type="term" value="F:threonine deaminase activity"/>
    <property type="evidence" value="ECO:0007669"/>
    <property type="project" value="UniProtKB-EC"/>
</dbReference>
<dbReference type="FunFam" id="3.40.50.1100:FF:000005">
    <property type="entry name" value="Threonine dehydratase catabolic"/>
    <property type="match status" value="1"/>
</dbReference>
<evidence type="ECO:0000259" key="6">
    <source>
        <dbReference type="PROSITE" id="PS51671"/>
    </source>
</evidence>
<dbReference type="SUPFAM" id="SSF53686">
    <property type="entry name" value="Tryptophan synthase beta subunit-like PLP-dependent enzymes"/>
    <property type="match status" value="1"/>
</dbReference>
<dbReference type="SUPFAM" id="SSF55021">
    <property type="entry name" value="ACT-like"/>
    <property type="match status" value="1"/>
</dbReference>
<evidence type="ECO:0000313" key="8">
    <source>
        <dbReference type="EMBL" id="KCZ65404.1"/>
    </source>
</evidence>
<keyword evidence="4 8" id="KW-0456">Lyase</keyword>
<dbReference type="InterPro" id="IPR005789">
    <property type="entry name" value="Thr_deHydtase_catblc"/>
</dbReference>
<dbReference type="Pfam" id="PF00291">
    <property type="entry name" value="PALP"/>
    <property type="match status" value="1"/>
</dbReference>
<comment type="catalytic activity">
    <reaction evidence="5">
        <text>L-serine = pyruvate + NH4(+)</text>
        <dbReference type="Rhea" id="RHEA:19169"/>
        <dbReference type="ChEBI" id="CHEBI:15361"/>
        <dbReference type="ChEBI" id="CHEBI:28938"/>
        <dbReference type="ChEBI" id="CHEBI:33384"/>
        <dbReference type="EC" id="4.3.1.17"/>
    </reaction>
</comment>
<dbReference type="InterPro" id="IPR045865">
    <property type="entry name" value="ACT-like_dom_sf"/>
</dbReference>
<organism evidence="8 9">
    <name type="scientific">Hyphomonas atlantica</name>
    <dbReference type="NCBI Taxonomy" id="1280948"/>
    <lineage>
        <taxon>Bacteria</taxon>
        <taxon>Pseudomonadati</taxon>
        <taxon>Pseudomonadota</taxon>
        <taxon>Alphaproteobacteria</taxon>
        <taxon>Hyphomonadales</taxon>
        <taxon>Hyphomonadaceae</taxon>
        <taxon>Hyphomonas</taxon>
    </lineage>
</organism>
<dbReference type="Gene3D" id="3.30.70.260">
    <property type="match status" value="1"/>
</dbReference>
<dbReference type="InterPro" id="IPR044561">
    <property type="entry name" value="ACT_ThrD-II-like"/>
</dbReference>
<dbReference type="eggNOG" id="COG1171">
    <property type="taxonomic scope" value="Bacteria"/>
</dbReference>
<dbReference type="FunFam" id="3.40.50.1100:FF:000007">
    <property type="entry name" value="L-threonine dehydratase catabolic TdcB"/>
    <property type="match status" value="1"/>
</dbReference>
<dbReference type="Gene3D" id="3.40.50.1100">
    <property type="match status" value="2"/>
</dbReference>
<evidence type="ECO:0000256" key="2">
    <source>
        <dbReference type="ARBA" id="ARBA00010869"/>
    </source>
</evidence>
<evidence type="ECO:0000313" key="10">
    <source>
        <dbReference type="Proteomes" id="UP000259173"/>
    </source>
</evidence>
<comment type="cofactor">
    <cofactor evidence="1">
        <name>pyridoxal 5'-phosphate</name>
        <dbReference type="ChEBI" id="CHEBI:597326"/>
    </cofactor>
</comment>
<comment type="similarity">
    <text evidence="2">Belongs to the serine/threonine dehydratase family.</text>
</comment>
<feature type="domain" description="ACT" evidence="6">
    <location>
        <begin position="334"/>
        <end position="408"/>
    </location>
</feature>
<dbReference type="RefSeq" id="WP_155841659.1">
    <property type="nucleotide sequence ID" value="NZ_AWFH01000001.1"/>
</dbReference>
<keyword evidence="3" id="KW-0663">Pyridoxal phosphate</keyword>
<dbReference type="GO" id="GO:0030170">
    <property type="term" value="F:pyridoxal phosphate binding"/>
    <property type="evidence" value="ECO:0007669"/>
    <property type="project" value="UniProtKB-ARBA"/>
</dbReference>
<dbReference type="Proteomes" id="UP000024547">
    <property type="component" value="Unassembled WGS sequence"/>
</dbReference>
<name>A0A059EBY6_9PROT</name>
<dbReference type="NCBIfam" id="TIGR01127">
    <property type="entry name" value="ilvA_1Cterm"/>
    <property type="match status" value="1"/>
</dbReference>
<dbReference type="CDD" id="cd01562">
    <property type="entry name" value="Thr-dehyd"/>
    <property type="match status" value="1"/>
</dbReference>
<evidence type="ECO:0000313" key="9">
    <source>
        <dbReference type="Proteomes" id="UP000024547"/>
    </source>
</evidence>
<dbReference type="InterPro" id="IPR036052">
    <property type="entry name" value="TrpB-like_PALP_sf"/>
</dbReference>
<evidence type="ECO:0000256" key="4">
    <source>
        <dbReference type="ARBA" id="ARBA00023239"/>
    </source>
</evidence>
<gene>
    <name evidence="7" type="ORF">DCG65_11070</name>
    <name evidence="8" type="ORF">HY36_03170</name>
</gene>
<dbReference type="AlphaFoldDB" id="A0A059EBY6"/>
<evidence type="ECO:0000256" key="5">
    <source>
        <dbReference type="ARBA" id="ARBA00049406"/>
    </source>
</evidence>
<dbReference type="PROSITE" id="PS51671">
    <property type="entry name" value="ACT"/>
    <property type="match status" value="1"/>
</dbReference>
<keyword evidence="9" id="KW-1185">Reference proteome</keyword>
<dbReference type="EMBL" id="AWFH01000001">
    <property type="protein sequence ID" value="KCZ65404.1"/>
    <property type="molecule type" value="Genomic_DNA"/>
</dbReference>
<dbReference type="PANTHER" id="PTHR48078:SF6">
    <property type="entry name" value="L-THREONINE DEHYDRATASE CATABOLIC TDCB"/>
    <property type="match status" value="1"/>
</dbReference>
<accession>A0A059EBY6</accession>
<reference evidence="7 10" key="2">
    <citation type="journal article" date="2018" name="Nat. Biotechnol.">
        <title>A standardized bacterial taxonomy based on genome phylogeny substantially revises the tree of life.</title>
        <authorList>
            <person name="Parks D.H."/>
            <person name="Chuvochina M."/>
            <person name="Waite D.W."/>
            <person name="Rinke C."/>
            <person name="Skarshewski A."/>
            <person name="Chaumeil P.A."/>
            <person name="Hugenholtz P."/>
        </authorList>
    </citation>
    <scope>NUCLEOTIDE SEQUENCE [LARGE SCALE GENOMIC DNA]</scope>
    <source>
        <strain evidence="7">UBA8557</strain>
    </source>
</reference>
<dbReference type="Proteomes" id="UP000259173">
    <property type="component" value="Unassembled WGS sequence"/>
</dbReference>
<dbReference type="OrthoDB" id="9811476at2"/>
<dbReference type="GO" id="GO:0006567">
    <property type="term" value="P:L-threonine catabolic process"/>
    <property type="evidence" value="ECO:0007669"/>
    <property type="project" value="InterPro"/>
</dbReference>
<dbReference type="NCBIfam" id="NF005600">
    <property type="entry name" value="PRK07334.1"/>
    <property type="match status" value="1"/>
</dbReference>